<evidence type="ECO:0000256" key="1">
    <source>
        <dbReference type="SAM" id="Phobius"/>
    </source>
</evidence>
<reference evidence="2 3" key="1">
    <citation type="submission" date="2019-10" db="EMBL/GenBank/DDBJ databases">
        <title>Assembly and Annotation for the nematode Trichostrongylus colubriformis.</title>
        <authorList>
            <person name="Martin J."/>
        </authorList>
    </citation>
    <scope>NUCLEOTIDE SEQUENCE [LARGE SCALE GENOMIC DNA]</scope>
    <source>
        <strain evidence="2">G859</strain>
        <tissue evidence="2">Whole worm</tissue>
    </source>
</reference>
<accession>A0AAN8F9Y1</accession>
<evidence type="ECO:0008006" key="4">
    <source>
        <dbReference type="Google" id="ProtNLM"/>
    </source>
</evidence>
<dbReference type="InterPro" id="IPR026112">
    <property type="entry name" value="AMN"/>
</dbReference>
<feature type="transmembrane region" description="Helical" evidence="1">
    <location>
        <begin position="117"/>
        <end position="135"/>
    </location>
</feature>
<gene>
    <name evidence="2" type="ORF">GCK32_011747</name>
</gene>
<organism evidence="2 3">
    <name type="scientific">Trichostrongylus colubriformis</name>
    <name type="common">Black scour worm</name>
    <dbReference type="NCBI Taxonomy" id="6319"/>
    <lineage>
        <taxon>Eukaryota</taxon>
        <taxon>Metazoa</taxon>
        <taxon>Ecdysozoa</taxon>
        <taxon>Nematoda</taxon>
        <taxon>Chromadorea</taxon>
        <taxon>Rhabditida</taxon>
        <taxon>Rhabditina</taxon>
        <taxon>Rhabditomorpha</taxon>
        <taxon>Strongyloidea</taxon>
        <taxon>Trichostrongylidae</taxon>
        <taxon>Trichostrongylus</taxon>
    </lineage>
</organism>
<comment type="caution">
    <text evidence="2">The sequence shown here is derived from an EMBL/GenBank/DDBJ whole genome shotgun (WGS) entry which is preliminary data.</text>
</comment>
<keyword evidence="1" id="KW-0472">Membrane</keyword>
<dbReference type="Pfam" id="PF14828">
    <property type="entry name" value="Amnionless"/>
    <property type="match status" value="1"/>
</dbReference>
<dbReference type="AlphaFoldDB" id="A0AAN8F9Y1"/>
<evidence type="ECO:0000313" key="2">
    <source>
        <dbReference type="EMBL" id="KAK5974932.1"/>
    </source>
</evidence>
<sequence>MSLICNYVQCPSTTANCTTTVRPLGHCCDVCGGVLTFASDQLTVKRISGLVADTVRESSLTGIVVYSIERIDEEDDDEIIPQFQIAVFQEGKYDDTVSRIFIEKLHNKLMRLNTSKVAGLITFCIVILIAAAVYWRNADERERLRAFISSNTSSSFRVLWHSGKEDDDVVQLMDPNEDLMSEEEGAVLTSFANICHEPAFLQLGSTTPTGSNISEGLTAMEMKMLE</sequence>
<name>A0AAN8F9Y1_TRICO</name>
<proteinExistence type="predicted"/>
<dbReference type="EMBL" id="WIXE01013633">
    <property type="protein sequence ID" value="KAK5974932.1"/>
    <property type="molecule type" value="Genomic_DNA"/>
</dbReference>
<evidence type="ECO:0000313" key="3">
    <source>
        <dbReference type="Proteomes" id="UP001331761"/>
    </source>
</evidence>
<protein>
    <recommendedName>
        <fullName evidence="4">Protein amnionless</fullName>
    </recommendedName>
</protein>
<keyword evidence="1" id="KW-1133">Transmembrane helix</keyword>
<dbReference type="Proteomes" id="UP001331761">
    <property type="component" value="Unassembled WGS sequence"/>
</dbReference>
<keyword evidence="1" id="KW-0812">Transmembrane</keyword>
<keyword evidence="3" id="KW-1185">Reference proteome</keyword>